<dbReference type="InterPro" id="IPR008930">
    <property type="entry name" value="Terpenoid_cyclase/PrenylTrfase"/>
</dbReference>
<evidence type="ECO:0000259" key="6">
    <source>
        <dbReference type="SMART" id="SM01360"/>
    </source>
</evidence>
<feature type="domain" description="Alpha-2-macroglobulin" evidence="6">
    <location>
        <begin position="1471"/>
        <end position="1561"/>
    </location>
</feature>
<dbReference type="Proteomes" id="UP001416858">
    <property type="component" value="Unassembled WGS sequence"/>
</dbReference>
<organism evidence="7 8">
    <name type="scientific">Novipirellula caenicola</name>
    <dbReference type="NCBI Taxonomy" id="1536901"/>
    <lineage>
        <taxon>Bacteria</taxon>
        <taxon>Pseudomonadati</taxon>
        <taxon>Planctomycetota</taxon>
        <taxon>Planctomycetia</taxon>
        <taxon>Pirellulales</taxon>
        <taxon>Pirellulaceae</taxon>
        <taxon>Novipirellula</taxon>
    </lineage>
</organism>
<protein>
    <submittedName>
        <fullName evidence="7">Cell division coordinator CpoB</fullName>
    </submittedName>
</protein>
<evidence type="ECO:0000256" key="1">
    <source>
        <dbReference type="ARBA" id="ARBA00010556"/>
    </source>
</evidence>
<accession>A0ABP9VZ10</accession>
<dbReference type="Gene3D" id="2.60.40.1930">
    <property type="match status" value="1"/>
</dbReference>
<dbReference type="RefSeq" id="WP_345687473.1">
    <property type="nucleotide sequence ID" value="NZ_BAABRO010000018.1"/>
</dbReference>
<dbReference type="InterPro" id="IPR011990">
    <property type="entry name" value="TPR-like_helical_dom_sf"/>
</dbReference>
<feature type="chain" id="PRO_5047283696" evidence="4">
    <location>
        <begin position="23"/>
        <end position="2781"/>
    </location>
</feature>
<dbReference type="Pfam" id="PF01835">
    <property type="entry name" value="MG2"/>
    <property type="match status" value="1"/>
</dbReference>
<sequence length="2781" mass="309295">MRPIRFCMLVAACIVLLEDTFAQTAADPAGAKPQITLLPDLSRAIHDAMQDRQFDVAVKEIDAALDQKATASRDYLQYLKANALAESGLDDEAIAAYDTLETKYPDSPWVPRSRFGRAHVMVLRHQYKDAGAIYAAEAERLLSRGRKDELAELYLEYADRYFEGIPAEDPSKAKEPDYRQALSYYSEAVKLGPSSSLRQTIEYRIARCHEELQDYQAARLAYQAFLQKYARVDDNVDNVDTQSATRLRLAEVTFRLGDVELKLGMNAEARKTWQDFLSEANETDAGEDAVAIDAYLARAEYELAHTYGLPKPKTIRDLELATTAAQRFLGHHPEHELASTAALEIAQGYAHHRRHTQAAEHLEALINTAAYADSSEVAVARRMLGQQYLAQEKFDDAIAAWRSFLEHHPADPRWPEVQKQIVDAEFAKAADANRQRNYGEARDRWTAFLNKYPLDPRASQILFNFGEMKAAEAAEMHKQRVAKAIDDGNSPQSVELDEPTRQLFQHAISDWRRVVNKYPGTQEANNASLMIGITLEERLGKLKEALEAYKQVENHTPAARRIRRLTSPTLQIVTERKFRSDEQPRIRLTTRNLESVTVKTYRVDMVDYFRKMHLASGIETLDIALIDPDSQFVHTIENSEPYKQVDGDIEIPVDGPSVTAVTVSSDKLEATTMVVVSDIDILVKSSRNELFLFAENMKLGKPAAGVSVLFSDGDKVFAESVTREDGTLQTNFSELKSISDLRVFAVHEGHMASTVTDLNGLDFAVGLTPRGYVYTDRPAYRSGQLVNIKGVVRWVDQDRYTYKPGEKFKIDIYDSRGRQLQSSEVALSDFGTLNSHLLLPPAATPGDYRIHLHRNTSGESDRAGTLSFETTFKVSEYKLEPVQLTVEPEKQVYHRGENIRATVELKYYYGTPLAGETIRYRLGDDAAVSEAKTDDEGKLSIEFETTTFDESQPLRLTVENPQRNLTTTHTVFLATRGFEIAASTSRDVFLNGRSFETLFKVSDPAGKPVQTRLNVEVFLRTVADGRPGERLIESHEVSSDDAEGQARVTLSLDEPGIYIIRATGIDQFKNSISGETRVRISGEKDTTRLRILADRHHYQVGDKAAVNLHWREAPALALLTFEGASILDYQFVSLETGDNKIELPMKSSFAPNVFLSVAVMTKNRLHAAESEFRVSQSLQVTLKPNTQKLKPGDDLTVEVTVTDPQGNPVKTELSLGLVQTNLLNTFGNIQSAIDAFFSAGLRRSAIRQSTSCMFAYRPTTHSVSETSLAEAERVAVLDREARALADLNGRLPSRDALDGSGQVVGDFAVATEGLIFGDANLPDADDPFGADVDADGVQAPDDPFANNVQQSGQRQYPSSQTWNALSRRRLSIGGTVQSTPQVMEAATIPLAADGTKNQNAQWFSRLSQQADFVPQQEYFDVSVNQGLNNDLIVNGVTRSGKLIILKGRADLEQQIREVGFQWLPSMAHAETAFWDPSVVTDEHGRATITMTMPAKSTSWRLAAKGIDQGTLAGESTADVITKRDLFGVLKTPLAFTEGDKAKLPIEIHHADGGKRSVVVLLKTTFGDPATADSKSVLQTKTISIEGEGIQRLAMPVEIEPASKVTFELTVRSDGEPDDVTSEVVVVRPFGFPVFQVASGTSSQSTVALLELNKDQSAESSSLEIVIGPSVNRSLLESVLGTHLNPLYRCGLPAASPIERAISDAMGGSALLRMIGHTRDSDTPEGHALASRVAAAVTQLVSSAREQGGWSWSGNSDGSAADPYLSSRVMWALHAARNLGFAVPQATIETGKAYLQTAFTETDSSDLERQTVLLHAMAVSKCGDFSLANRLYRERNRLSLSGLVHLALTLAEMNHDEMGLEILSLVKFPGGESPLSDDDRDSVLPWMRNVTELQAIYLLALQAIDPQNPNVAKMTESLLSARVGSRWPIEKVNGPAITALAKWNASAKPVSETFELTVTVNDQQLETMTIDPRKDGTRRIAVDERLLVQDKANRIEFNLVGRATFSYSAILTGFVSADQIKNSTKQWSVRRVYEPAQKQIDGRDVPRGFAVVSGNYRSFTNPLTQLPVGDRGVVTLMPRRHYVTNRNAEKYDYLVLTEPIPAGCSVVDGSVSGQFERFEIEPGQITFYIGDRKYPSDIHYTLVGTAPGTYRAAQSILQSFYEPSLFSISEVKSLEVLDADERSADEYRWTPDELYALGKHAIDNADYDAAHRHLTELVDNWQLAVDEFKNATQWLFTSSLNRSQHRDTVKYFEVLKEKFPDVQISFEEILSVAKSYRELGEYERSYLVYRATVQASFERESQVAGFLNERGEFVRSVQVMERLLHDYPAEAYVATATYALAQETYRRAAKASDDAKLKSAEITRVHLIHAAIKMLDHFVTTWPSDPADDQASFALATALIDLERFEFAIDRCEKYAQRYPNSRLLDSFWYMIGYSHFELEHPNAALEMCRKVAEATFPNPDTGGTRVADNRWEATYIMGQVYHSLGEAADAIAEYTKVKERFADAAEAIRFFNRKAVELDEVTTIKPDDPKQVELRFRNIAEVVVKVYRIDLMKFGLLQRNLDRITAINLAGIKPYHEATVELGDGRDFRDREKMLELPLDDEGAYLMVCRGENLYASGLVLISPLELLVQEDATSGRVRVSVKDTTSDHFLNDVHVKVIGSENDEFVSDDTDLRGLVIADDIRGTSTVIAAHQNHQYAFFRGTVDLQSAMATTRTSGASGDPMAAQSANAAAETKPLSKGKAGLRDNLFRQNSIYQEQQQLNFEGLLNNERRGITTKEAYQ</sequence>
<feature type="region of interest" description="Disordered" evidence="3">
    <location>
        <begin position="2714"/>
        <end position="2737"/>
    </location>
</feature>
<dbReference type="InterPro" id="IPR051802">
    <property type="entry name" value="YfhM-like"/>
</dbReference>
<gene>
    <name evidence="7" type="primary">cpoB_3</name>
    <name evidence="7" type="ORF">Rcae01_05466</name>
</gene>
<feature type="signal peptide" evidence="4">
    <location>
        <begin position="1"/>
        <end position="22"/>
    </location>
</feature>
<dbReference type="Gene3D" id="1.25.40.10">
    <property type="entry name" value="Tetratricopeptide repeat domain"/>
    <property type="match status" value="6"/>
</dbReference>
<dbReference type="Pfam" id="PF13432">
    <property type="entry name" value="TPR_16"/>
    <property type="match status" value="2"/>
</dbReference>
<evidence type="ECO:0000256" key="3">
    <source>
        <dbReference type="SAM" id="MobiDB-lite"/>
    </source>
</evidence>
<evidence type="ECO:0000259" key="5">
    <source>
        <dbReference type="SMART" id="SM01359"/>
    </source>
</evidence>
<reference evidence="7 8" key="1">
    <citation type="submission" date="2024-02" db="EMBL/GenBank/DDBJ databases">
        <title>Rhodopirellula caenicola NBRC 110016.</title>
        <authorList>
            <person name="Ichikawa N."/>
            <person name="Katano-Makiyama Y."/>
            <person name="Hidaka K."/>
        </authorList>
    </citation>
    <scope>NUCLEOTIDE SEQUENCE [LARGE SCALE GENOMIC DNA]</scope>
    <source>
        <strain evidence="7 8">NBRC 110016</strain>
    </source>
</reference>
<comment type="similarity">
    <text evidence="1">Belongs to the protease inhibitor I39 (alpha-2-macroglobulin) family. Bacterial alpha-2-macroglobulin subfamily.</text>
</comment>
<dbReference type="SMART" id="SM00028">
    <property type="entry name" value="TPR"/>
    <property type="match status" value="6"/>
</dbReference>
<keyword evidence="7" id="KW-0132">Cell division</keyword>
<evidence type="ECO:0000256" key="2">
    <source>
        <dbReference type="PROSITE-ProRule" id="PRU00339"/>
    </source>
</evidence>
<comment type="caution">
    <text evidence="7">The sequence shown here is derived from an EMBL/GenBank/DDBJ whole genome shotgun (WGS) entry which is preliminary data.</text>
</comment>
<keyword evidence="4" id="KW-0732">Signal</keyword>
<evidence type="ECO:0000313" key="8">
    <source>
        <dbReference type="Proteomes" id="UP001416858"/>
    </source>
</evidence>
<dbReference type="PANTHER" id="PTHR40094:SF1">
    <property type="entry name" value="UBIQUITIN DOMAIN-CONTAINING PROTEIN"/>
    <property type="match status" value="1"/>
</dbReference>
<dbReference type="InterPro" id="IPR011625">
    <property type="entry name" value="A2M_N_BRD"/>
</dbReference>
<dbReference type="PANTHER" id="PTHR40094">
    <property type="entry name" value="ALPHA-2-MACROGLOBULIN HOMOLOG"/>
    <property type="match status" value="1"/>
</dbReference>
<dbReference type="PROSITE" id="PS50005">
    <property type="entry name" value="TPR"/>
    <property type="match status" value="1"/>
</dbReference>
<dbReference type="Pfam" id="PF00207">
    <property type="entry name" value="A2M"/>
    <property type="match status" value="1"/>
</dbReference>
<proteinExistence type="inferred from homology"/>
<dbReference type="SMART" id="SM01359">
    <property type="entry name" value="A2M_N_2"/>
    <property type="match status" value="1"/>
</dbReference>
<feature type="domain" description="Alpha-2-macroglobulin bait region" evidence="5">
    <location>
        <begin position="1089"/>
        <end position="1225"/>
    </location>
</feature>
<evidence type="ECO:0000313" key="7">
    <source>
        <dbReference type="EMBL" id="GAA5509961.1"/>
    </source>
</evidence>
<dbReference type="SMART" id="SM01360">
    <property type="entry name" value="A2M"/>
    <property type="match status" value="1"/>
</dbReference>
<dbReference type="InterPro" id="IPR002890">
    <property type="entry name" value="MG2"/>
</dbReference>
<dbReference type="GO" id="GO:0051301">
    <property type="term" value="P:cell division"/>
    <property type="evidence" value="ECO:0007669"/>
    <property type="project" value="UniProtKB-KW"/>
</dbReference>
<dbReference type="SUPFAM" id="SSF48239">
    <property type="entry name" value="Terpenoid cyclases/Protein prenyltransferases"/>
    <property type="match status" value="1"/>
</dbReference>
<dbReference type="InterPro" id="IPR001599">
    <property type="entry name" value="Macroglobln_a2"/>
</dbReference>
<dbReference type="Gene3D" id="1.50.10.20">
    <property type="match status" value="1"/>
</dbReference>
<name>A0ABP9VZ10_9BACT</name>
<dbReference type="Pfam" id="PF07703">
    <property type="entry name" value="A2M_BRD"/>
    <property type="match status" value="1"/>
</dbReference>
<dbReference type="InterPro" id="IPR019734">
    <property type="entry name" value="TPR_rpt"/>
</dbReference>
<evidence type="ECO:0000256" key="4">
    <source>
        <dbReference type="SAM" id="SignalP"/>
    </source>
</evidence>
<dbReference type="SUPFAM" id="SSF48452">
    <property type="entry name" value="TPR-like"/>
    <property type="match status" value="2"/>
</dbReference>
<keyword evidence="7" id="KW-0131">Cell cycle</keyword>
<dbReference type="EMBL" id="BAABRO010000018">
    <property type="protein sequence ID" value="GAA5509961.1"/>
    <property type="molecule type" value="Genomic_DNA"/>
</dbReference>
<feature type="repeat" description="TPR" evidence="2">
    <location>
        <begin position="378"/>
        <end position="411"/>
    </location>
</feature>
<keyword evidence="8" id="KW-1185">Reference proteome</keyword>
<keyword evidence="2" id="KW-0802">TPR repeat</keyword>